<dbReference type="Pfam" id="PF00528">
    <property type="entry name" value="BPD_transp_1"/>
    <property type="match status" value="1"/>
</dbReference>
<dbReference type="OrthoDB" id="8138334at2"/>
<dbReference type="PANTHER" id="PTHR30151:SF38">
    <property type="entry name" value="ALIPHATIC SULFONATES TRANSPORT PERMEASE PROTEIN SSUC-RELATED"/>
    <property type="match status" value="1"/>
</dbReference>
<keyword evidence="6 7" id="KW-0472">Membrane</keyword>
<dbReference type="PANTHER" id="PTHR30151">
    <property type="entry name" value="ALKANE SULFONATE ABC TRANSPORTER-RELATED, MEMBRANE SUBUNIT"/>
    <property type="match status" value="1"/>
</dbReference>
<evidence type="ECO:0000256" key="6">
    <source>
        <dbReference type="ARBA" id="ARBA00023136"/>
    </source>
</evidence>
<dbReference type="FunFam" id="1.10.3720.10:FF:000003">
    <property type="entry name" value="Aliphatic sulfonate ABC transporter permease"/>
    <property type="match status" value="1"/>
</dbReference>
<feature type="domain" description="ABC transmembrane type-1" evidence="8">
    <location>
        <begin position="102"/>
        <end position="282"/>
    </location>
</feature>
<dbReference type="GO" id="GO:0042918">
    <property type="term" value="P:alkanesulfonate transmembrane transport"/>
    <property type="evidence" value="ECO:0007669"/>
    <property type="project" value="UniProtKB-ARBA"/>
</dbReference>
<feature type="transmembrane region" description="Helical" evidence="7">
    <location>
        <begin position="141"/>
        <end position="162"/>
    </location>
</feature>
<feature type="transmembrane region" description="Helical" evidence="7">
    <location>
        <begin position="263"/>
        <end position="282"/>
    </location>
</feature>
<evidence type="ECO:0000313" key="10">
    <source>
        <dbReference type="Proteomes" id="UP000307956"/>
    </source>
</evidence>
<keyword evidence="10" id="KW-1185">Reference proteome</keyword>
<feature type="transmembrane region" description="Helical" evidence="7">
    <location>
        <begin position="49"/>
        <end position="68"/>
    </location>
</feature>
<keyword evidence="4 7" id="KW-0812">Transmembrane</keyword>
<evidence type="ECO:0000256" key="4">
    <source>
        <dbReference type="ARBA" id="ARBA00022692"/>
    </source>
</evidence>
<dbReference type="InterPro" id="IPR000515">
    <property type="entry name" value="MetI-like"/>
</dbReference>
<dbReference type="RefSeq" id="WP_136384486.1">
    <property type="nucleotide sequence ID" value="NZ_SSOD01000005.1"/>
</dbReference>
<keyword evidence="5 7" id="KW-1133">Transmembrane helix</keyword>
<evidence type="ECO:0000256" key="5">
    <source>
        <dbReference type="ARBA" id="ARBA00022989"/>
    </source>
</evidence>
<feature type="transmembrane region" description="Helical" evidence="7">
    <location>
        <begin position="168"/>
        <end position="187"/>
    </location>
</feature>
<feature type="transmembrane region" description="Helical" evidence="7">
    <location>
        <begin position="224"/>
        <end position="243"/>
    </location>
</feature>
<reference evidence="9 10" key="1">
    <citation type="submission" date="2019-04" db="EMBL/GenBank/DDBJ databases">
        <title>Azoarcus rhizosphaerae sp. nov. isolated from rhizosphere of Ficus religiosa.</title>
        <authorList>
            <person name="Lin S.-Y."/>
            <person name="Hameed A."/>
            <person name="Hsu Y.-H."/>
            <person name="Young C.-C."/>
        </authorList>
    </citation>
    <scope>NUCLEOTIDE SEQUENCE [LARGE SCALE GENOMIC DNA]</scope>
    <source>
        <strain evidence="9 10">CC-YHH848</strain>
    </source>
</reference>
<dbReference type="PROSITE" id="PS50928">
    <property type="entry name" value="ABC_TM1"/>
    <property type="match status" value="1"/>
</dbReference>
<dbReference type="CDD" id="cd06261">
    <property type="entry name" value="TM_PBP2"/>
    <property type="match status" value="1"/>
</dbReference>
<sequence>MKTTGTLAAGAFNDLAEAEAPSAPQGTAAARKSRHPAPCTRNKVLGERAFFLISWLVPITVVAAWEFLSRLGYIAPQILSAPSVVARTTWELAQDGDLFIHLGASLLRALAGFILGSALGFSLGVLVGFSRLAEAVLDRSLQMVRAIPFLALLPLVIIWFGVDEGGRIFLVTLAVVFPIYINTMLGIRQVDPKLLEVAKVTGLSVWGKISRIILPGAMPSILTGVRYALGTACMALVIAELIAADKGIGFLVMDAREFLKTDVIVLTLIIYAAFGALGDSLARWLERRLLAWHPNYAKGKR</sequence>
<evidence type="ECO:0000256" key="3">
    <source>
        <dbReference type="ARBA" id="ARBA00022475"/>
    </source>
</evidence>
<dbReference type="GO" id="GO:0005886">
    <property type="term" value="C:plasma membrane"/>
    <property type="evidence" value="ECO:0007669"/>
    <property type="project" value="UniProtKB-SubCell"/>
</dbReference>
<keyword evidence="2 7" id="KW-0813">Transport</keyword>
<dbReference type="Gene3D" id="1.10.3720.10">
    <property type="entry name" value="MetI-like"/>
    <property type="match status" value="1"/>
</dbReference>
<organism evidence="9 10">
    <name type="scientific">Pseudothauera rhizosphaerae</name>
    <dbReference type="NCBI Taxonomy" id="2565932"/>
    <lineage>
        <taxon>Bacteria</taxon>
        <taxon>Pseudomonadati</taxon>
        <taxon>Pseudomonadota</taxon>
        <taxon>Betaproteobacteria</taxon>
        <taxon>Rhodocyclales</taxon>
        <taxon>Zoogloeaceae</taxon>
        <taxon>Pseudothauera</taxon>
    </lineage>
</organism>
<dbReference type="InterPro" id="IPR035906">
    <property type="entry name" value="MetI-like_sf"/>
</dbReference>
<evidence type="ECO:0000256" key="1">
    <source>
        <dbReference type="ARBA" id="ARBA00004651"/>
    </source>
</evidence>
<dbReference type="SUPFAM" id="SSF161098">
    <property type="entry name" value="MetI-like"/>
    <property type="match status" value="1"/>
</dbReference>
<evidence type="ECO:0000259" key="8">
    <source>
        <dbReference type="PROSITE" id="PS50928"/>
    </source>
</evidence>
<comment type="similarity">
    <text evidence="7">Belongs to the binding-protein-dependent transport system permease family.</text>
</comment>
<comment type="subcellular location">
    <subcellularLocation>
        <location evidence="1 7">Cell membrane</location>
        <topology evidence="1 7">Multi-pass membrane protein</topology>
    </subcellularLocation>
</comment>
<evidence type="ECO:0000256" key="7">
    <source>
        <dbReference type="RuleBase" id="RU363032"/>
    </source>
</evidence>
<protein>
    <submittedName>
        <fullName evidence="9">ABC transporter permease subunit</fullName>
    </submittedName>
</protein>
<accession>A0A4S4ARW4</accession>
<name>A0A4S4ARW4_9RHOO</name>
<feature type="transmembrane region" description="Helical" evidence="7">
    <location>
        <begin position="106"/>
        <end position="129"/>
    </location>
</feature>
<dbReference type="EMBL" id="SSOD01000005">
    <property type="protein sequence ID" value="THF62123.1"/>
    <property type="molecule type" value="Genomic_DNA"/>
</dbReference>
<comment type="caution">
    <text evidence="9">The sequence shown here is derived from an EMBL/GenBank/DDBJ whole genome shotgun (WGS) entry which is preliminary data.</text>
</comment>
<keyword evidence="3" id="KW-1003">Cell membrane</keyword>
<proteinExistence type="inferred from homology"/>
<evidence type="ECO:0000313" key="9">
    <source>
        <dbReference type="EMBL" id="THF62123.1"/>
    </source>
</evidence>
<dbReference type="Proteomes" id="UP000307956">
    <property type="component" value="Unassembled WGS sequence"/>
</dbReference>
<dbReference type="AlphaFoldDB" id="A0A4S4ARW4"/>
<gene>
    <name evidence="9" type="ORF">E6O51_08175</name>
</gene>
<evidence type="ECO:0000256" key="2">
    <source>
        <dbReference type="ARBA" id="ARBA00022448"/>
    </source>
</evidence>